<dbReference type="PANTHER" id="PTHR10587">
    <property type="entry name" value="GLYCOSYL TRANSFERASE-RELATED"/>
    <property type="match status" value="1"/>
</dbReference>
<reference evidence="3" key="1">
    <citation type="submission" date="2017-07" db="EMBL/GenBank/DDBJ databases">
        <title>Draft genome sequence of Effusibacillus lacus strain skLN1.</title>
        <authorList>
            <person name="Watanabe M."/>
            <person name="Kojima H."/>
            <person name="Fukui M."/>
        </authorList>
    </citation>
    <scope>NUCLEOTIDE SEQUENCE [LARGE SCALE GENOMIC DNA]</scope>
    <source>
        <strain evidence="3">skLN1</strain>
    </source>
</reference>
<dbReference type="InterPro" id="IPR011330">
    <property type="entry name" value="Glyco_hydro/deAcase_b/a-brl"/>
</dbReference>
<dbReference type="Proteomes" id="UP000217785">
    <property type="component" value="Unassembled WGS sequence"/>
</dbReference>
<proteinExistence type="predicted"/>
<dbReference type="CDD" id="cd10917">
    <property type="entry name" value="CE4_NodB_like_6s_7s"/>
    <property type="match status" value="1"/>
</dbReference>
<evidence type="ECO:0000259" key="1">
    <source>
        <dbReference type="PROSITE" id="PS51677"/>
    </source>
</evidence>
<accession>A0A292YR22</accession>
<name>A0A292YR22_9BACL</name>
<comment type="caution">
    <text evidence="2">The sequence shown here is derived from an EMBL/GenBank/DDBJ whole genome shotgun (WGS) entry which is preliminary data.</text>
</comment>
<dbReference type="Gene3D" id="3.20.20.370">
    <property type="entry name" value="Glycoside hydrolase/deacetylase"/>
    <property type="match status" value="1"/>
</dbReference>
<organism evidence="2 3">
    <name type="scientific">Effusibacillus lacus</name>
    <dbReference type="NCBI Taxonomy" id="1348429"/>
    <lineage>
        <taxon>Bacteria</taxon>
        <taxon>Bacillati</taxon>
        <taxon>Bacillota</taxon>
        <taxon>Bacilli</taxon>
        <taxon>Bacillales</taxon>
        <taxon>Alicyclobacillaceae</taxon>
        <taxon>Effusibacillus</taxon>
    </lineage>
</organism>
<dbReference type="GO" id="GO:0016810">
    <property type="term" value="F:hydrolase activity, acting on carbon-nitrogen (but not peptide) bonds"/>
    <property type="evidence" value="ECO:0007669"/>
    <property type="project" value="InterPro"/>
</dbReference>
<keyword evidence="3" id="KW-1185">Reference proteome</keyword>
<dbReference type="InterPro" id="IPR002509">
    <property type="entry name" value="NODB_dom"/>
</dbReference>
<dbReference type="EMBL" id="BDUF01000068">
    <property type="protein sequence ID" value="GAX90930.1"/>
    <property type="molecule type" value="Genomic_DNA"/>
</dbReference>
<dbReference type="Pfam" id="PF01522">
    <property type="entry name" value="Polysacc_deac_1"/>
    <property type="match status" value="1"/>
</dbReference>
<dbReference type="OrthoDB" id="62208at2"/>
<evidence type="ECO:0000313" key="3">
    <source>
        <dbReference type="Proteomes" id="UP000217785"/>
    </source>
</evidence>
<dbReference type="PROSITE" id="PS51677">
    <property type="entry name" value="NODB"/>
    <property type="match status" value="1"/>
</dbReference>
<dbReference type="AlphaFoldDB" id="A0A292YR22"/>
<dbReference type="InterPro" id="IPR050248">
    <property type="entry name" value="Polysacc_deacetylase_ArnD"/>
</dbReference>
<dbReference type="GO" id="GO:0005975">
    <property type="term" value="P:carbohydrate metabolic process"/>
    <property type="evidence" value="ECO:0007669"/>
    <property type="project" value="InterPro"/>
</dbReference>
<dbReference type="RefSeq" id="WP_096182655.1">
    <property type="nucleotide sequence ID" value="NZ_BDUF01000068.1"/>
</dbReference>
<feature type="domain" description="NodB homology" evidence="1">
    <location>
        <begin position="35"/>
        <end position="220"/>
    </location>
</feature>
<gene>
    <name evidence="2" type="ORF">EFBL_2572</name>
</gene>
<dbReference type="SUPFAM" id="SSF88713">
    <property type="entry name" value="Glycoside hydrolase/deacetylase"/>
    <property type="match status" value="1"/>
</dbReference>
<evidence type="ECO:0000313" key="2">
    <source>
        <dbReference type="EMBL" id="GAX90930.1"/>
    </source>
</evidence>
<protein>
    <submittedName>
        <fullName evidence="2">Polysaccharide deacetylase</fullName>
    </submittedName>
</protein>
<sequence length="232" mass="25975">MRRWILIVGLLAALLLVAAQVFPDNRATLAEVPDKVVTLTFDDGPDPRFTPEILRILGDRKVPATFFVIGKNAVANPDLLKQIVDQGHVVANHTYNHPHLEELGKEQVYEELSTVDAALSDLLGPSPRLSSYFRPPRGNLSREILAAVKDMNKELVLWNVCVENRSTTTPEEVRERVMSLVKDQNGGILLAHDGELDRTLTVQSLPLILDDLIREGYRIVPLDEYLEIARSL</sequence>